<dbReference type="GO" id="GO:0008270">
    <property type="term" value="F:zinc ion binding"/>
    <property type="evidence" value="ECO:0007669"/>
    <property type="project" value="UniProtKB-KW"/>
</dbReference>
<keyword evidence="3" id="KW-0862">Zinc</keyword>
<name>F4A2P7_MAHA5</name>
<dbReference type="EMBL" id="CP002360">
    <property type="protein sequence ID" value="AEE96227.1"/>
    <property type="molecule type" value="Genomic_DNA"/>
</dbReference>
<dbReference type="STRING" id="697281.Mahau_1029"/>
<keyword evidence="2" id="KW-0863">Zinc-finger</keyword>
<dbReference type="PROSITE" id="PS51128">
    <property type="entry name" value="ZF_DKSA_2"/>
    <property type="match status" value="1"/>
</dbReference>
<sequence length="218" mass="25015">MRNRGLQHFKSLLLKERSKAMDTLELMDKNNFNTSLRDSIEELSTYDNHPADIATETFQMEEAMALKQNQRLVIQRIDDALKRINDGTYGVCQRCGKAIDSSRLEVLPYAELCISCQQNDRPDIDELHHDRPVEEQLLGSYYGYGVADRDDRIGFDGEDSWQAVARYNQVPNDPSYSTGDQQGVFDENDRGIVQRVDKTINGDYEEQLSEEGNDIPDR</sequence>
<evidence type="ECO:0000256" key="1">
    <source>
        <dbReference type="ARBA" id="ARBA00022723"/>
    </source>
</evidence>
<keyword evidence="1" id="KW-0479">Metal-binding</keyword>
<dbReference type="PANTHER" id="PTHR33823:SF4">
    <property type="entry name" value="GENERAL STRESS PROTEIN 16O"/>
    <property type="match status" value="1"/>
</dbReference>
<dbReference type="InterPro" id="IPR000962">
    <property type="entry name" value="Znf_DskA_TraR"/>
</dbReference>
<evidence type="ECO:0000256" key="5">
    <source>
        <dbReference type="SAM" id="MobiDB-lite"/>
    </source>
</evidence>
<dbReference type="KEGG" id="mas:Mahau_1029"/>
<dbReference type="InterPro" id="IPR037187">
    <property type="entry name" value="DnaK_N"/>
</dbReference>
<accession>F4A2P7</accession>
<dbReference type="InterPro" id="IPR014240">
    <property type="entry name" value="YteA"/>
</dbReference>
<dbReference type="PANTHER" id="PTHR33823">
    <property type="entry name" value="RNA POLYMERASE-BINDING TRANSCRIPTION FACTOR DKSA-RELATED"/>
    <property type="match status" value="1"/>
</dbReference>
<dbReference type="RefSeq" id="WP_013780657.1">
    <property type="nucleotide sequence ID" value="NC_015520.1"/>
</dbReference>
<feature type="compositionally biased region" description="Acidic residues" evidence="5">
    <location>
        <begin position="203"/>
        <end position="218"/>
    </location>
</feature>
<feature type="region of interest" description="Disordered" evidence="5">
    <location>
        <begin position="169"/>
        <end position="218"/>
    </location>
</feature>
<dbReference type="Gene3D" id="1.20.120.910">
    <property type="entry name" value="DksA, coiled-coil domain"/>
    <property type="match status" value="1"/>
</dbReference>
<organism evidence="7 8">
    <name type="scientific">Mahella australiensis (strain DSM 15567 / CIP 107919 / 50-1 BON)</name>
    <dbReference type="NCBI Taxonomy" id="697281"/>
    <lineage>
        <taxon>Bacteria</taxon>
        <taxon>Bacillati</taxon>
        <taxon>Bacillota</taxon>
        <taxon>Clostridia</taxon>
        <taxon>Thermoanaerobacterales</taxon>
        <taxon>Thermoanaerobacterales Family IV. Incertae Sedis</taxon>
        <taxon>Mahella</taxon>
    </lineage>
</organism>
<dbReference type="OrthoDB" id="9811543at2"/>
<dbReference type="AlphaFoldDB" id="F4A2P7"/>
<dbReference type="NCBIfam" id="TIGR02890">
    <property type="entry name" value="bacill_yteA"/>
    <property type="match status" value="1"/>
</dbReference>
<protein>
    <submittedName>
        <fullName evidence="7">Transcriptional regulator, TraR/DksA family</fullName>
    </submittedName>
</protein>
<dbReference type="Pfam" id="PF01258">
    <property type="entry name" value="zf-dskA_traR"/>
    <property type="match status" value="1"/>
</dbReference>
<dbReference type="SUPFAM" id="SSF109635">
    <property type="entry name" value="DnaK suppressor protein DksA, alpha-hairpin domain"/>
    <property type="match status" value="1"/>
</dbReference>
<evidence type="ECO:0000259" key="6">
    <source>
        <dbReference type="Pfam" id="PF01258"/>
    </source>
</evidence>
<dbReference type="Proteomes" id="UP000008457">
    <property type="component" value="Chromosome"/>
</dbReference>
<feature type="domain" description="Zinc finger DksA/TraR C4-type" evidence="6">
    <location>
        <begin position="87"/>
        <end position="118"/>
    </location>
</feature>
<evidence type="ECO:0000313" key="8">
    <source>
        <dbReference type="Proteomes" id="UP000008457"/>
    </source>
</evidence>
<reference evidence="8" key="1">
    <citation type="submission" date="2010-11" db="EMBL/GenBank/DDBJ databases">
        <title>The complete genome of Mahella australiensis DSM 15567.</title>
        <authorList>
            <consortium name="US DOE Joint Genome Institute (JGI-PGF)"/>
            <person name="Lucas S."/>
            <person name="Copeland A."/>
            <person name="Lapidus A."/>
            <person name="Bruce D."/>
            <person name="Goodwin L."/>
            <person name="Pitluck S."/>
            <person name="Kyrpides N."/>
            <person name="Mavromatis K."/>
            <person name="Pagani I."/>
            <person name="Ivanova N."/>
            <person name="Teshima H."/>
            <person name="Brettin T."/>
            <person name="Detter J.C."/>
            <person name="Han C."/>
            <person name="Tapia R."/>
            <person name="Land M."/>
            <person name="Hauser L."/>
            <person name="Markowitz V."/>
            <person name="Cheng J.-F."/>
            <person name="Hugenholtz P."/>
            <person name="Woyke T."/>
            <person name="Wu D."/>
            <person name="Spring S."/>
            <person name="Pukall R."/>
            <person name="Steenblock K."/>
            <person name="Schneider S."/>
            <person name="Klenk H.-P."/>
            <person name="Eisen J.A."/>
        </authorList>
    </citation>
    <scope>NUCLEOTIDE SEQUENCE [LARGE SCALE GENOMIC DNA]</scope>
    <source>
        <strain evidence="8">DSM 15567 / CIP 107919 / 50-1 BON</strain>
    </source>
</reference>
<feature type="compositionally biased region" description="Basic and acidic residues" evidence="5">
    <location>
        <begin position="187"/>
        <end position="200"/>
    </location>
</feature>
<keyword evidence="8" id="KW-1185">Reference proteome</keyword>
<evidence type="ECO:0000256" key="2">
    <source>
        <dbReference type="ARBA" id="ARBA00022771"/>
    </source>
</evidence>
<reference evidence="7 8" key="2">
    <citation type="journal article" date="2011" name="Stand. Genomic Sci.">
        <title>Complete genome sequence of Mahella australiensis type strain (50-1 BON).</title>
        <authorList>
            <person name="Sikorski J."/>
            <person name="Teshima H."/>
            <person name="Nolan M."/>
            <person name="Lucas S."/>
            <person name="Hammon N."/>
            <person name="Deshpande S."/>
            <person name="Cheng J.F."/>
            <person name="Pitluck S."/>
            <person name="Liolios K."/>
            <person name="Pagani I."/>
            <person name="Ivanova N."/>
            <person name="Huntemann M."/>
            <person name="Mavromatis K."/>
            <person name="Ovchinikova G."/>
            <person name="Pati A."/>
            <person name="Tapia R."/>
            <person name="Han C."/>
            <person name="Goodwin L."/>
            <person name="Chen A."/>
            <person name="Palaniappan K."/>
            <person name="Land M."/>
            <person name="Hauser L."/>
            <person name="Ngatchou-Djao O.D."/>
            <person name="Rohde M."/>
            <person name="Pukall R."/>
            <person name="Spring S."/>
            <person name="Abt B."/>
            <person name="Goker M."/>
            <person name="Detter J.C."/>
            <person name="Woyke T."/>
            <person name="Bristow J."/>
            <person name="Markowitz V."/>
            <person name="Hugenholtz P."/>
            <person name="Eisen J.A."/>
            <person name="Kyrpides N.C."/>
            <person name="Klenk H.P."/>
            <person name="Lapidus A."/>
        </authorList>
    </citation>
    <scope>NUCLEOTIDE SEQUENCE [LARGE SCALE GENOMIC DNA]</scope>
    <source>
        <strain evidence="8">DSM 15567 / CIP 107919 / 50-1 BON</strain>
    </source>
</reference>
<evidence type="ECO:0000256" key="4">
    <source>
        <dbReference type="PROSITE-ProRule" id="PRU00510"/>
    </source>
</evidence>
<proteinExistence type="predicted"/>
<dbReference type="HOGENOM" id="CLU_043144_1_0_9"/>
<evidence type="ECO:0000256" key="3">
    <source>
        <dbReference type="ARBA" id="ARBA00022833"/>
    </source>
</evidence>
<evidence type="ECO:0000313" key="7">
    <source>
        <dbReference type="EMBL" id="AEE96227.1"/>
    </source>
</evidence>
<feature type="compositionally biased region" description="Polar residues" evidence="5">
    <location>
        <begin position="169"/>
        <end position="181"/>
    </location>
</feature>
<gene>
    <name evidence="7" type="ordered locus">Mahau_1029</name>
</gene>
<dbReference type="SUPFAM" id="SSF57716">
    <property type="entry name" value="Glucocorticoid receptor-like (DNA-binding domain)"/>
    <property type="match status" value="1"/>
</dbReference>
<dbReference type="eggNOG" id="COG1734">
    <property type="taxonomic scope" value="Bacteria"/>
</dbReference>
<feature type="zinc finger region" description="dksA C4-type" evidence="4">
    <location>
        <begin position="92"/>
        <end position="116"/>
    </location>
</feature>